<dbReference type="Gene3D" id="3.10.450.50">
    <property type="match status" value="1"/>
</dbReference>
<dbReference type="GO" id="GO:0019380">
    <property type="term" value="P:3-phenylpropionate catabolic process"/>
    <property type="evidence" value="ECO:0007669"/>
    <property type="project" value="TreeGrafter"/>
</dbReference>
<dbReference type="InterPro" id="IPR032710">
    <property type="entry name" value="NTF2-like_dom_sf"/>
</dbReference>
<reference evidence="3" key="1">
    <citation type="journal article" date="2012" name="Appl. Environ. Microbiol.">
        <title>Heterologous expression of polycyclic aromatic hydrocarbon ring-hydroxylating dioxygenase genes from a novel pyrene-degrading betaproteobacterium.</title>
        <authorList>
            <person name="Singleton D.R."/>
            <person name="Hu J."/>
            <person name="Aitken M.D."/>
        </authorList>
    </citation>
    <scope>NUCLEOTIDE SEQUENCE</scope>
</reference>
<dbReference type="SUPFAM" id="SSF54427">
    <property type="entry name" value="NTF2-like"/>
    <property type="match status" value="1"/>
</dbReference>
<dbReference type="PANTHER" id="PTHR41534">
    <property type="entry name" value="BLR3401 PROTEIN"/>
    <property type="match status" value="1"/>
</dbReference>
<organism evidence="3">
    <name type="scientific">bacterium enrichment culture clone pahAd7</name>
    <dbReference type="NCBI Taxonomy" id="1173255"/>
    <lineage>
        <taxon>Bacteria</taxon>
        <taxon>environmental samples</taxon>
    </lineage>
</organism>
<proteinExistence type="inferred from homology"/>
<name>I0CL73_9BACT</name>
<evidence type="ECO:0000256" key="1">
    <source>
        <dbReference type="ARBA" id="ARBA00009570"/>
    </source>
</evidence>
<keyword evidence="2" id="KW-0560">Oxidoreductase</keyword>
<dbReference type="InterPro" id="IPR000391">
    <property type="entry name" value="Rng_hydr_dOase-bsu"/>
</dbReference>
<evidence type="ECO:0000256" key="2">
    <source>
        <dbReference type="ARBA" id="ARBA00023002"/>
    </source>
</evidence>
<comment type="similarity">
    <text evidence="1">Belongs to the bacterial ring-hydroxylating dioxygenase beta subunit family.</text>
</comment>
<sequence>MADQALKMATPETHLAFHYLLAKEARMLDEYCYTEWMELIAPEIHYSIPARRSHHIRDHREKDFRKFDTDHYDDDHESLLLRTMRLANPAGVSSNDPRPREIRVISNIEVFAQERPETYRVNSVIQLVRNRLLDDDSGIAGRREDLWRGSVAAGFLLVRRTVWISQNTILMPNMASIL</sequence>
<protein>
    <submittedName>
        <fullName evidence="3">Ring-hydroxylating dioxygenase small subunit</fullName>
    </submittedName>
</protein>
<dbReference type="Pfam" id="PF00866">
    <property type="entry name" value="Ring_hydroxyl_B"/>
    <property type="match status" value="1"/>
</dbReference>
<dbReference type="AlphaFoldDB" id="I0CL73"/>
<dbReference type="GO" id="GO:0051213">
    <property type="term" value="F:dioxygenase activity"/>
    <property type="evidence" value="ECO:0007669"/>
    <property type="project" value="UniProtKB-KW"/>
</dbReference>
<keyword evidence="3" id="KW-0223">Dioxygenase</keyword>
<dbReference type="EMBL" id="JQ360186">
    <property type="protein sequence ID" value="AFH77973.1"/>
    <property type="molecule type" value="Genomic_DNA"/>
</dbReference>
<dbReference type="PANTHER" id="PTHR41534:SF2">
    <property type="entry name" value="3-PHENYLPROPIONATE_CINNAMIC ACID DIOXYGENASE SUBUNIT BETA"/>
    <property type="match status" value="1"/>
</dbReference>
<evidence type="ECO:0000313" key="3">
    <source>
        <dbReference type="EMBL" id="AFH77973.1"/>
    </source>
</evidence>
<accession>I0CL73</accession>